<protein>
    <submittedName>
        <fullName evidence="3">Uncharacterized protein</fullName>
    </submittedName>
</protein>
<feature type="region of interest" description="Disordered" evidence="2">
    <location>
        <begin position="92"/>
        <end position="152"/>
    </location>
</feature>
<keyword evidence="1" id="KW-0175">Coiled coil</keyword>
<reference evidence="3 4" key="1">
    <citation type="submission" date="2015-03" db="EMBL/GenBank/DDBJ databases">
        <title>RNA-seq based gene annotation and comparative genomics of four Zymoseptoria species reveal species-specific pathogenicity related genes and transposable element activity.</title>
        <authorList>
            <person name="Grandaubert J."/>
            <person name="Bhattacharyya A."/>
            <person name="Stukenbrock E.H."/>
        </authorList>
    </citation>
    <scope>NUCLEOTIDE SEQUENCE [LARGE SCALE GENOMIC DNA]</scope>
    <source>
        <strain evidence="3 4">Zb18110</strain>
    </source>
</reference>
<feature type="compositionally biased region" description="Polar residues" evidence="2">
    <location>
        <begin position="114"/>
        <end position="124"/>
    </location>
</feature>
<proteinExistence type="predicted"/>
<comment type="caution">
    <text evidence="3">The sequence shown here is derived from an EMBL/GenBank/DDBJ whole genome shotgun (WGS) entry which is preliminary data.</text>
</comment>
<dbReference type="AlphaFoldDB" id="A0A0F4GW58"/>
<feature type="compositionally biased region" description="Low complexity" evidence="2">
    <location>
        <begin position="125"/>
        <end position="134"/>
    </location>
</feature>
<evidence type="ECO:0000256" key="2">
    <source>
        <dbReference type="SAM" id="MobiDB-lite"/>
    </source>
</evidence>
<gene>
    <name evidence="3" type="ORF">TI39_contig290g00009</name>
</gene>
<dbReference type="Proteomes" id="UP000033647">
    <property type="component" value="Unassembled WGS sequence"/>
</dbReference>
<keyword evidence="4" id="KW-1185">Reference proteome</keyword>
<name>A0A0F4GW58_9PEZI</name>
<organism evidence="3 4">
    <name type="scientific">Zymoseptoria brevis</name>
    <dbReference type="NCBI Taxonomy" id="1047168"/>
    <lineage>
        <taxon>Eukaryota</taxon>
        <taxon>Fungi</taxon>
        <taxon>Dikarya</taxon>
        <taxon>Ascomycota</taxon>
        <taxon>Pezizomycotina</taxon>
        <taxon>Dothideomycetes</taxon>
        <taxon>Dothideomycetidae</taxon>
        <taxon>Mycosphaerellales</taxon>
        <taxon>Mycosphaerellaceae</taxon>
        <taxon>Zymoseptoria</taxon>
    </lineage>
</organism>
<dbReference type="EMBL" id="LAFY01000282">
    <property type="protein sequence ID" value="KJY01469.1"/>
    <property type="molecule type" value="Genomic_DNA"/>
</dbReference>
<sequence>MFLPNATRTIGTYPSVAVSQGLETAANNLRQSNTDHQLLLAETRKKLAEAKQQLNRVSAAGDALNEKLKQTEAEVRKLTKWKFVLPRFEKSSEHAVESTVKTESTMTVEMKSTVELTRTQPTTAPVTPHGTITIPPTPPPLAHSNAADLTSR</sequence>
<evidence type="ECO:0000256" key="1">
    <source>
        <dbReference type="SAM" id="Coils"/>
    </source>
</evidence>
<evidence type="ECO:0000313" key="4">
    <source>
        <dbReference type="Proteomes" id="UP000033647"/>
    </source>
</evidence>
<accession>A0A0F4GW58</accession>
<feature type="coiled-coil region" evidence="1">
    <location>
        <begin position="33"/>
        <end position="74"/>
    </location>
</feature>
<evidence type="ECO:0000313" key="3">
    <source>
        <dbReference type="EMBL" id="KJY01469.1"/>
    </source>
</evidence>